<evidence type="ECO:0000313" key="2">
    <source>
        <dbReference type="Proteomes" id="UP000014254"/>
    </source>
</evidence>
<name>S2JFP7_MUCC1</name>
<accession>S2JFP7</accession>
<protein>
    <submittedName>
        <fullName evidence="1">Uncharacterized protein</fullName>
    </submittedName>
</protein>
<reference evidence="2" key="1">
    <citation type="submission" date="2013-05" db="EMBL/GenBank/DDBJ databases">
        <title>The Genome sequence of Mucor circinelloides f. circinelloides 1006PhL.</title>
        <authorList>
            <consortium name="The Broad Institute Genomics Platform"/>
            <person name="Cuomo C."/>
            <person name="Earl A."/>
            <person name="Findley K."/>
            <person name="Lee S.C."/>
            <person name="Walker B."/>
            <person name="Young S."/>
            <person name="Zeng Q."/>
            <person name="Gargeya S."/>
            <person name="Fitzgerald M."/>
            <person name="Haas B."/>
            <person name="Abouelleil A."/>
            <person name="Allen A.W."/>
            <person name="Alvarado L."/>
            <person name="Arachchi H.M."/>
            <person name="Berlin A.M."/>
            <person name="Chapman S.B."/>
            <person name="Gainer-Dewar J."/>
            <person name="Goldberg J."/>
            <person name="Griggs A."/>
            <person name="Gujja S."/>
            <person name="Hansen M."/>
            <person name="Howarth C."/>
            <person name="Imamovic A."/>
            <person name="Ireland A."/>
            <person name="Larimer J."/>
            <person name="McCowan C."/>
            <person name="Murphy C."/>
            <person name="Pearson M."/>
            <person name="Poon T.W."/>
            <person name="Priest M."/>
            <person name="Roberts A."/>
            <person name="Saif S."/>
            <person name="Shea T."/>
            <person name="Sisk P."/>
            <person name="Sykes S."/>
            <person name="Wortman J."/>
            <person name="Nusbaum C."/>
            <person name="Birren B."/>
        </authorList>
    </citation>
    <scope>NUCLEOTIDE SEQUENCE [LARGE SCALE GENOMIC DNA]</scope>
    <source>
        <strain evidence="2">1006PhL</strain>
    </source>
</reference>
<proteinExistence type="predicted"/>
<dbReference type="InParanoid" id="S2JFP7"/>
<dbReference type="AlphaFoldDB" id="S2JFP7"/>
<evidence type="ECO:0000313" key="1">
    <source>
        <dbReference type="EMBL" id="EPB88714.1"/>
    </source>
</evidence>
<feature type="non-terminal residue" evidence="1">
    <location>
        <position position="1"/>
    </location>
</feature>
<dbReference type="EMBL" id="KE123946">
    <property type="protein sequence ID" value="EPB88714.1"/>
    <property type="molecule type" value="Genomic_DNA"/>
</dbReference>
<dbReference type="Proteomes" id="UP000014254">
    <property type="component" value="Unassembled WGS sequence"/>
</dbReference>
<dbReference type="OrthoDB" id="2240665at2759"/>
<organism evidence="1 2">
    <name type="scientific">Mucor circinelloides f. circinelloides (strain 1006PhL)</name>
    <name type="common">Mucormycosis agent</name>
    <name type="synonym">Calyptromyces circinelloides</name>
    <dbReference type="NCBI Taxonomy" id="1220926"/>
    <lineage>
        <taxon>Eukaryota</taxon>
        <taxon>Fungi</taxon>
        <taxon>Fungi incertae sedis</taxon>
        <taxon>Mucoromycota</taxon>
        <taxon>Mucoromycotina</taxon>
        <taxon>Mucoromycetes</taxon>
        <taxon>Mucorales</taxon>
        <taxon>Mucorineae</taxon>
        <taxon>Mucoraceae</taxon>
        <taxon>Mucor</taxon>
    </lineage>
</organism>
<sequence length="81" mass="9078">RIIESIAISSNGYFIYITQAEAYLRNAIETYDCANSTIIVGFPGKLIFIVEPKGESINQWFEKKHTSNSSNSSSQAVFVRI</sequence>
<dbReference type="VEuPathDB" id="FungiDB:HMPREF1544_04473"/>
<keyword evidence="2" id="KW-1185">Reference proteome</keyword>
<gene>
    <name evidence="1" type="ORF">HMPREF1544_04473</name>
</gene>